<proteinExistence type="predicted"/>
<dbReference type="AlphaFoldDB" id="A0AAD7S927"/>
<gene>
    <name evidence="1" type="ORF">AAFF_G00430380</name>
</gene>
<reference evidence="1" key="1">
    <citation type="journal article" date="2023" name="Science">
        <title>Genome structures resolve the early diversification of teleost fishes.</title>
        <authorList>
            <person name="Parey E."/>
            <person name="Louis A."/>
            <person name="Montfort J."/>
            <person name="Bouchez O."/>
            <person name="Roques C."/>
            <person name="Iampietro C."/>
            <person name="Lluch J."/>
            <person name="Castinel A."/>
            <person name="Donnadieu C."/>
            <person name="Desvignes T."/>
            <person name="Floi Bucao C."/>
            <person name="Jouanno E."/>
            <person name="Wen M."/>
            <person name="Mejri S."/>
            <person name="Dirks R."/>
            <person name="Jansen H."/>
            <person name="Henkel C."/>
            <person name="Chen W.J."/>
            <person name="Zahm M."/>
            <person name="Cabau C."/>
            <person name="Klopp C."/>
            <person name="Thompson A.W."/>
            <person name="Robinson-Rechavi M."/>
            <person name="Braasch I."/>
            <person name="Lecointre G."/>
            <person name="Bobe J."/>
            <person name="Postlethwait J.H."/>
            <person name="Berthelot C."/>
            <person name="Roest Crollius H."/>
            <person name="Guiguen Y."/>
        </authorList>
    </citation>
    <scope>NUCLEOTIDE SEQUENCE</scope>
    <source>
        <strain evidence="1">NC1722</strain>
    </source>
</reference>
<organism evidence="1 2">
    <name type="scientific">Aldrovandia affinis</name>
    <dbReference type="NCBI Taxonomy" id="143900"/>
    <lineage>
        <taxon>Eukaryota</taxon>
        <taxon>Metazoa</taxon>
        <taxon>Chordata</taxon>
        <taxon>Craniata</taxon>
        <taxon>Vertebrata</taxon>
        <taxon>Euteleostomi</taxon>
        <taxon>Actinopterygii</taxon>
        <taxon>Neopterygii</taxon>
        <taxon>Teleostei</taxon>
        <taxon>Notacanthiformes</taxon>
        <taxon>Halosauridae</taxon>
        <taxon>Aldrovandia</taxon>
    </lineage>
</organism>
<accession>A0AAD7S927</accession>
<dbReference type="Proteomes" id="UP001221898">
    <property type="component" value="Unassembled WGS sequence"/>
</dbReference>
<name>A0AAD7S927_9TELE</name>
<comment type="caution">
    <text evidence="1">The sequence shown here is derived from an EMBL/GenBank/DDBJ whole genome shotgun (WGS) entry which is preliminary data.</text>
</comment>
<dbReference type="EMBL" id="JAINUG010000092">
    <property type="protein sequence ID" value="KAJ8398194.1"/>
    <property type="molecule type" value="Genomic_DNA"/>
</dbReference>
<keyword evidence="2" id="KW-1185">Reference proteome</keyword>
<evidence type="ECO:0000313" key="1">
    <source>
        <dbReference type="EMBL" id="KAJ8398194.1"/>
    </source>
</evidence>
<protein>
    <submittedName>
        <fullName evidence="1">Uncharacterized protein</fullName>
    </submittedName>
</protein>
<sequence length="111" mass="13190">MLKSIWGHWIHGNFTRFREILSAITELRYLYKINERLLGDIIRLLEPFDMASRPLSTEKTSTIHLTLPTRVTLLKGLHVDPDDSDIISLSKDMLARKVEEKFHWWRKLFTK</sequence>
<evidence type="ECO:0000313" key="2">
    <source>
        <dbReference type="Proteomes" id="UP001221898"/>
    </source>
</evidence>